<protein>
    <submittedName>
        <fullName evidence="2">Uncharacterized protein</fullName>
    </submittedName>
</protein>
<gene>
    <name evidence="2" type="ORF">HaLaN_02787</name>
</gene>
<dbReference type="Proteomes" id="UP000485058">
    <property type="component" value="Unassembled WGS sequence"/>
</dbReference>
<sequence length="150" mass="16306">MRPVHQARQRSLRKTARGSVPAREWRGPGALHEGRQPSWHLIVRAGPSHSLKESRVADVNGDKARSARLRSDCQRLSNWHLRVSAHLLASGALPLASEAMPAQASADTPQLLTIGCSSARSLARLSLVQAASEDRRWARNNATSQRGAIG</sequence>
<organism evidence="2 3">
    <name type="scientific">Haematococcus lacustris</name>
    <name type="common">Green alga</name>
    <name type="synonym">Haematococcus pluvialis</name>
    <dbReference type="NCBI Taxonomy" id="44745"/>
    <lineage>
        <taxon>Eukaryota</taxon>
        <taxon>Viridiplantae</taxon>
        <taxon>Chlorophyta</taxon>
        <taxon>core chlorophytes</taxon>
        <taxon>Chlorophyceae</taxon>
        <taxon>CS clade</taxon>
        <taxon>Chlamydomonadales</taxon>
        <taxon>Haematococcaceae</taxon>
        <taxon>Haematococcus</taxon>
    </lineage>
</organism>
<evidence type="ECO:0000313" key="2">
    <source>
        <dbReference type="EMBL" id="GFH07910.1"/>
    </source>
</evidence>
<feature type="compositionally biased region" description="Basic residues" evidence="1">
    <location>
        <begin position="1"/>
        <end position="16"/>
    </location>
</feature>
<feature type="region of interest" description="Disordered" evidence="1">
    <location>
        <begin position="1"/>
        <end position="31"/>
    </location>
</feature>
<evidence type="ECO:0000313" key="3">
    <source>
        <dbReference type="Proteomes" id="UP000485058"/>
    </source>
</evidence>
<name>A0A699YCH6_HAELA</name>
<evidence type="ECO:0000256" key="1">
    <source>
        <dbReference type="SAM" id="MobiDB-lite"/>
    </source>
</evidence>
<proteinExistence type="predicted"/>
<keyword evidence="3" id="KW-1185">Reference proteome</keyword>
<reference evidence="2 3" key="1">
    <citation type="submission" date="2020-02" db="EMBL/GenBank/DDBJ databases">
        <title>Draft genome sequence of Haematococcus lacustris strain NIES-144.</title>
        <authorList>
            <person name="Morimoto D."/>
            <person name="Nakagawa S."/>
            <person name="Yoshida T."/>
            <person name="Sawayama S."/>
        </authorList>
    </citation>
    <scope>NUCLEOTIDE SEQUENCE [LARGE SCALE GENOMIC DNA]</scope>
    <source>
        <strain evidence="2 3">NIES-144</strain>
    </source>
</reference>
<dbReference type="AlphaFoldDB" id="A0A699YCH6"/>
<accession>A0A699YCH6</accession>
<dbReference type="EMBL" id="BLLF01000124">
    <property type="protein sequence ID" value="GFH07910.1"/>
    <property type="molecule type" value="Genomic_DNA"/>
</dbReference>
<comment type="caution">
    <text evidence="2">The sequence shown here is derived from an EMBL/GenBank/DDBJ whole genome shotgun (WGS) entry which is preliminary data.</text>
</comment>